<evidence type="ECO:0000313" key="5">
    <source>
        <dbReference type="EMBL" id="TQL78951.1"/>
    </source>
</evidence>
<feature type="domain" description="Nudix hydrolase" evidence="4">
    <location>
        <begin position="7"/>
        <end position="156"/>
    </location>
</feature>
<dbReference type="Gene3D" id="3.90.79.10">
    <property type="entry name" value="Nucleoside Triphosphate Pyrophosphohydrolase"/>
    <property type="match status" value="1"/>
</dbReference>
<comment type="similarity">
    <text evidence="1 3">Belongs to the Nudix hydrolase family.</text>
</comment>
<sequence>MTNTGLIKHATASAYIFHHDRQHGWRTGLIEHPLLGRWMQAGGHVESDENPEEAALREVAEETGLTGFRRWDPNPSLRVATDDPVVALPCWIMEHRIERDNHLDRPHIHIDHKYVVISDDDSPVTEPAHPFRWWNRTEIEALSTFEDVRQNLLLLFDLLTSHDPTISEKV</sequence>
<gene>
    <name evidence="5" type="ORF">FB566_4548</name>
</gene>
<keyword evidence="2 3" id="KW-0378">Hydrolase</keyword>
<dbReference type="PRINTS" id="PR00502">
    <property type="entry name" value="NUDIXFAMILY"/>
</dbReference>
<evidence type="ECO:0000259" key="4">
    <source>
        <dbReference type="PROSITE" id="PS51462"/>
    </source>
</evidence>
<evidence type="ECO:0000256" key="2">
    <source>
        <dbReference type="ARBA" id="ARBA00022801"/>
    </source>
</evidence>
<dbReference type="PROSITE" id="PS51462">
    <property type="entry name" value="NUDIX"/>
    <property type="match status" value="1"/>
</dbReference>
<dbReference type="OrthoDB" id="22038at2"/>
<protein>
    <submittedName>
        <fullName evidence="5">NUDIX domain-containing protein</fullName>
    </submittedName>
</protein>
<dbReference type="PROSITE" id="PS00893">
    <property type="entry name" value="NUDIX_BOX"/>
    <property type="match status" value="1"/>
</dbReference>
<evidence type="ECO:0000256" key="1">
    <source>
        <dbReference type="ARBA" id="ARBA00005582"/>
    </source>
</evidence>
<keyword evidence="6" id="KW-1185">Reference proteome</keyword>
<dbReference type="SUPFAM" id="SSF55811">
    <property type="entry name" value="Nudix"/>
    <property type="match status" value="1"/>
</dbReference>
<dbReference type="InterPro" id="IPR000086">
    <property type="entry name" value="NUDIX_hydrolase_dom"/>
</dbReference>
<proteinExistence type="inferred from homology"/>
<dbReference type="InterPro" id="IPR020084">
    <property type="entry name" value="NUDIX_hydrolase_CS"/>
</dbReference>
<dbReference type="CDD" id="cd03674">
    <property type="entry name" value="NUDIX_Hydrolase"/>
    <property type="match status" value="1"/>
</dbReference>
<dbReference type="EMBL" id="VFOW01000001">
    <property type="protein sequence ID" value="TQL78951.1"/>
    <property type="molecule type" value="Genomic_DNA"/>
</dbReference>
<dbReference type="Pfam" id="PF00293">
    <property type="entry name" value="NUDIX"/>
    <property type="match status" value="1"/>
</dbReference>
<comment type="caution">
    <text evidence="5">The sequence shown here is derived from an EMBL/GenBank/DDBJ whole genome shotgun (WGS) entry which is preliminary data.</text>
</comment>
<reference evidence="5 6" key="1">
    <citation type="submission" date="2019-06" db="EMBL/GenBank/DDBJ databases">
        <title>Sequencing the genomes of 1000 actinobacteria strains.</title>
        <authorList>
            <person name="Klenk H.-P."/>
        </authorList>
    </citation>
    <scope>NUCLEOTIDE SEQUENCE [LARGE SCALE GENOMIC DNA]</scope>
    <source>
        <strain evidence="5 6">DSM 45928</strain>
    </source>
</reference>
<dbReference type="RefSeq" id="WP_142043892.1">
    <property type="nucleotide sequence ID" value="NZ_JBHTGS010000002.1"/>
</dbReference>
<evidence type="ECO:0000313" key="6">
    <source>
        <dbReference type="Proteomes" id="UP000317043"/>
    </source>
</evidence>
<dbReference type="InParanoid" id="A0A543B2A1"/>
<dbReference type="GO" id="GO:0016787">
    <property type="term" value="F:hydrolase activity"/>
    <property type="evidence" value="ECO:0007669"/>
    <property type="project" value="UniProtKB-KW"/>
</dbReference>
<organism evidence="5 6">
    <name type="scientific">Stackebrandtia endophytica</name>
    <dbReference type="NCBI Taxonomy" id="1496996"/>
    <lineage>
        <taxon>Bacteria</taxon>
        <taxon>Bacillati</taxon>
        <taxon>Actinomycetota</taxon>
        <taxon>Actinomycetes</taxon>
        <taxon>Glycomycetales</taxon>
        <taxon>Glycomycetaceae</taxon>
        <taxon>Stackebrandtia</taxon>
    </lineage>
</organism>
<name>A0A543B2A1_9ACTN</name>
<accession>A0A543B2A1</accession>
<dbReference type="InterPro" id="IPR020476">
    <property type="entry name" value="Nudix_hydrolase"/>
</dbReference>
<dbReference type="Proteomes" id="UP000317043">
    <property type="component" value="Unassembled WGS sequence"/>
</dbReference>
<evidence type="ECO:0000256" key="3">
    <source>
        <dbReference type="RuleBase" id="RU003476"/>
    </source>
</evidence>
<dbReference type="AlphaFoldDB" id="A0A543B2A1"/>
<dbReference type="InterPro" id="IPR015797">
    <property type="entry name" value="NUDIX_hydrolase-like_dom_sf"/>
</dbReference>